<comment type="cofactor">
    <cofactor evidence="3">
        <name>Co(2+)</name>
        <dbReference type="ChEBI" id="CHEBI:48828"/>
    </cofactor>
</comment>
<dbReference type="Pfam" id="PF24621">
    <property type="entry name" value="DHQS_C"/>
    <property type="match status" value="1"/>
</dbReference>
<evidence type="ECO:0000256" key="19">
    <source>
        <dbReference type="NCBIfam" id="TIGR01357"/>
    </source>
</evidence>
<sequence length="339" mass="37258">MKLTMRLQEDSYDIIISRGVLSRLGKVTNLMNRKVLVVTDDGVPAEYADTVLAQCSDGVRLVLPQGESSKNLKNLETVLSVLLSNGFTRRDAVVAVGGGVIGDLVGFAAACYMRGIAFINCPTTTLSQIDSSIGGKTAVDLNGVKNIVGAFYQPEIVVIDPDTLDTLPQRHWMNGMAEAVKAGLIGDERLFELFEKEEELPLEEVLHRALSVKKRFVEQDERESGVRAALNFGHTIGHAIESEQGLGGLYHGECVALGMLPMITDKRLRVRVKKVLERLGLPTKTDFEPSRAMEYLRHDKKAAGNGAVTTVRVDEPGSYRLEKTSFDELETLLREGVWD</sequence>
<gene>
    <name evidence="22" type="primary">aroB</name>
    <name evidence="22" type="ORF">H9943_04795</name>
</gene>
<proteinExistence type="inferred from homology"/>
<dbReference type="GO" id="GO:0005737">
    <property type="term" value="C:cytoplasm"/>
    <property type="evidence" value="ECO:0007669"/>
    <property type="project" value="UniProtKB-SubCell"/>
</dbReference>
<keyword evidence="15" id="KW-0520">NAD</keyword>
<evidence type="ECO:0000256" key="9">
    <source>
        <dbReference type="ARBA" id="ARBA00017684"/>
    </source>
</evidence>
<evidence type="ECO:0000256" key="2">
    <source>
        <dbReference type="ARBA" id="ARBA00001911"/>
    </source>
</evidence>
<dbReference type="PIRSF" id="PIRSF001455">
    <property type="entry name" value="DHQ_synth"/>
    <property type="match status" value="1"/>
</dbReference>
<keyword evidence="16" id="KW-0057">Aromatic amino acid biosynthesis</keyword>
<keyword evidence="10" id="KW-0963">Cytoplasm</keyword>
<dbReference type="PANTHER" id="PTHR43622:SF7">
    <property type="entry name" value="3-DEHYDROQUINATE SYNTHASE, CHLOROPLASTIC"/>
    <property type="match status" value="1"/>
</dbReference>
<dbReference type="PANTHER" id="PTHR43622">
    <property type="entry name" value="3-DEHYDROQUINATE SYNTHASE"/>
    <property type="match status" value="1"/>
</dbReference>
<evidence type="ECO:0000259" key="21">
    <source>
        <dbReference type="Pfam" id="PF24621"/>
    </source>
</evidence>
<evidence type="ECO:0000256" key="4">
    <source>
        <dbReference type="ARBA" id="ARBA00001947"/>
    </source>
</evidence>
<dbReference type="Pfam" id="PF01761">
    <property type="entry name" value="DHQ_synthase"/>
    <property type="match status" value="1"/>
</dbReference>
<dbReference type="GO" id="GO:0009423">
    <property type="term" value="P:chorismate biosynthetic process"/>
    <property type="evidence" value="ECO:0007669"/>
    <property type="project" value="UniProtKB-UniRule"/>
</dbReference>
<comment type="similarity">
    <text evidence="7">Belongs to the sugar phosphate cyclases superfamily. Dehydroquinate synthase family.</text>
</comment>
<keyword evidence="18" id="KW-0170">Cobalt</keyword>
<dbReference type="Gene3D" id="1.20.1090.10">
    <property type="entry name" value="Dehydroquinate synthase-like - alpha domain"/>
    <property type="match status" value="1"/>
</dbReference>
<evidence type="ECO:0000256" key="11">
    <source>
        <dbReference type="ARBA" id="ARBA00022605"/>
    </source>
</evidence>
<evidence type="ECO:0000256" key="17">
    <source>
        <dbReference type="ARBA" id="ARBA00023239"/>
    </source>
</evidence>
<dbReference type="InterPro" id="IPR016037">
    <property type="entry name" value="DHQ_synth_AroB"/>
</dbReference>
<keyword evidence="14" id="KW-0862">Zinc</keyword>
<dbReference type="GO" id="GO:0000166">
    <property type="term" value="F:nucleotide binding"/>
    <property type="evidence" value="ECO:0007669"/>
    <property type="project" value="UniProtKB-KW"/>
</dbReference>
<keyword evidence="17 22" id="KW-0456">Lyase</keyword>
<evidence type="ECO:0000256" key="5">
    <source>
        <dbReference type="ARBA" id="ARBA00004496"/>
    </source>
</evidence>
<dbReference type="InterPro" id="IPR050071">
    <property type="entry name" value="Dehydroquinate_synthase"/>
</dbReference>
<feature type="domain" description="3-dehydroquinate synthase C-terminal" evidence="21">
    <location>
        <begin position="175"/>
        <end position="302"/>
    </location>
</feature>
<comment type="catalytic activity">
    <reaction evidence="1">
        <text>7-phospho-2-dehydro-3-deoxy-D-arabino-heptonate = 3-dehydroquinate + phosphate</text>
        <dbReference type="Rhea" id="RHEA:21968"/>
        <dbReference type="ChEBI" id="CHEBI:32364"/>
        <dbReference type="ChEBI" id="CHEBI:43474"/>
        <dbReference type="ChEBI" id="CHEBI:58394"/>
        <dbReference type="EC" id="4.2.3.4"/>
    </reaction>
</comment>
<dbReference type="CDD" id="cd08195">
    <property type="entry name" value="DHQS"/>
    <property type="match status" value="1"/>
</dbReference>
<evidence type="ECO:0000256" key="18">
    <source>
        <dbReference type="ARBA" id="ARBA00023285"/>
    </source>
</evidence>
<comment type="cofactor">
    <cofactor evidence="2">
        <name>NAD(+)</name>
        <dbReference type="ChEBI" id="CHEBI:57540"/>
    </cofactor>
</comment>
<feature type="domain" description="3-dehydroquinate synthase N-terminal" evidence="20">
    <location>
        <begin position="61"/>
        <end position="173"/>
    </location>
</feature>
<evidence type="ECO:0000256" key="12">
    <source>
        <dbReference type="ARBA" id="ARBA00022723"/>
    </source>
</evidence>
<dbReference type="Gene3D" id="3.40.50.1970">
    <property type="match status" value="1"/>
</dbReference>
<dbReference type="InterPro" id="IPR030960">
    <property type="entry name" value="DHQS/DOIS_N"/>
</dbReference>
<evidence type="ECO:0000256" key="15">
    <source>
        <dbReference type="ARBA" id="ARBA00023027"/>
    </source>
</evidence>
<name>A0A9D2M3I7_9FIRM</name>
<comment type="caution">
    <text evidence="22">The sequence shown here is derived from an EMBL/GenBank/DDBJ whole genome shotgun (WGS) entry which is preliminary data.</text>
</comment>
<evidence type="ECO:0000256" key="14">
    <source>
        <dbReference type="ARBA" id="ARBA00022833"/>
    </source>
</evidence>
<dbReference type="NCBIfam" id="TIGR01357">
    <property type="entry name" value="aroB"/>
    <property type="match status" value="1"/>
</dbReference>
<dbReference type="EC" id="4.2.3.4" evidence="8 19"/>
<dbReference type="EMBL" id="DWYA01000048">
    <property type="protein sequence ID" value="HJB39698.1"/>
    <property type="molecule type" value="Genomic_DNA"/>
</dbReference>
<evidence type="ECO:0000256" key="3">
    <source>
        <dbReference type="ARBA" id="ARBA00001941"/>
    </source>
</evidence>
<dbReference type="GO" id="GO:0046872">
    <property type="term" value="F:metal ion binding"/>
    <property type="evidence" value="ECO:0007669"/>
    <property type="project" value="UniProtKB-KW"/>
</dbReference>
<dbReference type="GO" id="GO:0008652">
    <property type="term" value="P:amino acid biosynthetic process"/>
    <property type="evidence" value="ECO:0007669"/>
    <property type="project" value="UniProtKB-KW"/>
</dbReference>
<accession>A0A9D2M3I7</accession>
<comment type="cofactor">
    <cofactor evidence="4">
        <name>Zn(2+)</name>
        <dbReference type="ChEBI" id="CHEBI:29105"/>
    </cofactor>
</comment>
<keyword evidence="13" id="KW-0547">Nucleotide-binding</keyword>
<reference evidence="22" key="1">
    <citation type="journal article" date="2021" name="PeerJ">
        <title>Extensive microbial diversity within the chicken gut microbiome revealed by metagenomics and culture.</title>
        <authorList>
            <person name="Gilroy R."/>
            <person name="Ravi A."/>
            <person name="Getino M."/>
            <person name="Pursley I."/>
            <person name="Horton D.L."/>
            <person name="Alikhan N.F."/>
            <person name="Baker D."/>
            <person name="Gharbi K."/>
            <person name="Hall N."/>
            <person name="Watson M."/>
            <person name="Adriaenssens E.M."/>
            <person name="Foster-Nyarko E."/>
            <person name="Jarju S."/>
            <person name="Secka A."/>
            <person name="Antonio M."/>
            <person name="Oren A."/>
            <person name="Chaudhuri R.R."/>
            <person name="La Ragione R."/>
            <person name="Hildebrand F."/>
            <person name="Pallen M.J."/>
        </authorList>
    </citation>
    <scope>NUCLEOTIDE SEQUENCE</scope>
    <source>
        <strain evidence="22">ChiBcec8-14828</strain>
    </source>
</reference>
<evidence type="ECO:0000256" key="1">
    <source>
        <dbReference type="ARBA" id="ARBA00001393"/>
    </source>
</evidence>
<dbReference type="SUPFAM" id="SSF56796">
    <property type="entry name" value="Dehydroquinate synthase-like"/>
    <property type="match status" value="1"/>
</dbReference>
<dbReference type="GO" id="GO:0009073">
    <property type="term" value="P:aromatic amino acid family biosynthetic process"/>
    <property type="evidence" value="ECO:0007669"/>
    <property type="project" value="UniProtKB-KW"/>
</dbReference>
<comment type="subcellular location">
    <subcellularLocation>
        <location evidence="5">Cytoplasm</location>
    </subcellularLocation>
</comment>
<evidence type="ECO:0000313" key="23">
    <source>
        <dbReference type="Proteomes" id="UP000824209"/>
    </source>
</evidence>
<dbReference type="InterPro" id="IPR030963">
    <property type="entry name" value="DHQ_synth_fam"/>
</dbReference>
<evidence type="ECO:0000256" key="7">
    <source>
        <dbReference type="ARBA" id="ARBA00005412"/>
    </source>
</evidence>
<evidence type="ECO:0000256" key="6">
    <source>
        <dbReference type="ARBA" id="ARBA00004661"/>
    </source>
</evidence>
<evidence type="ECO:0000256" key="16">
    <source>
        <dbReference type="ARBA" id="ARBA00023141"/>
    </source>
</evidence>
<evidence type="ECO:0000256" key="10">
    <source>
        <dbReference type="ARBA" id="ARBA00022490"/>
    </source>
</evidence>
<dbReference type="FunFam" id="3.40.50.1970:FF:000007">
    <property type="entry name" value="Pentafunctional AROM polypeptide"/>
    <property type="match status" value="1"/>
</dbReference>
<dbReference type="GO" id="GO:0003856">
    <property type="term" value="F:3-dehydroquinate synthase activity"/>
    <property type="evidence" value="ECO:0007669"/>
    <property type="project" value="UniProtKB-UniRule"/>
</dbReference>
<protein>
    <recommendedName>
        <fullName evidence="9 19">3-dehydroquinate synthase</fullName>
        <ecNumber evidence="8 19">4.2.3.4</ecNumber>
    </recommendedName>
</protein>
<organism evidence="22 23">
    <name type="scientific">Candidatus Ruthenibacterium avium</name>
    <dbReference type="NCBI Taxonomy" id="2838751"/>
    <lineage>
        <taxon>Bacteria</taxon>
        <taxon>Bacillati</taxon>
        <taxon>Bacillota</taxon>
        <taxon>Clostridia</taxon>
        <taxon>Eubacteriales</taxon>
        <taxon>Oscillospiraceae</taxon>
        <taxon>Ruthenibacterium</taxon>
    </lineage>
</organism>
<evidence type="ECO:0000259" key="20">
    <source>
        <dbReference type="Pfam" id="PF01761"/>
    </source>
</evidence>
<dbReference type="Proteomes" id="UP000824209">
    <property type="component" value="Unassembled WGS sequence"/>
</dbReference>
<dbReference type="InterPro" id="IPR056179">
    <property type="entry name" value="DHQS_C"/>
</dbReference>
<dbReference type="AlphaFoldDB" id="A0A9D2M3I7"/>
<evidence type="ECO:0000256" key="8">
    <source>
        <dbReference type="ARBA" id="ARBA00013031"/>
    </source>
</evidence>
<evidence type="ECO:0000256" key="13">
    <source>
        <dbReference type="ARBA" id="ARBA00022741"/>
    </source>
</evidence>
<comment type="pathway">
    <text evidence="6">Metabolic intermediate biosynthesis; chorismate biosynthesis; chorismate from D-erythrose 4-phosphate and phosphoenolpyruvate: step 2/7.</text>
</comment>
<keyword evidence="12" id="KW-0479">Metal-binding</keyword>
<evidence type="ECO:0000313" key="22">
    <source>
        <dbReference type="EMBL" id="HJB39698.1"/>
    </source>
</evidence>
<reference evidence="22" key="2">
    <citation type="submission" date="2021-04" db="EMBL/GenBank/DDBJ databases">
        <authorList>
            <person name="Gilroy R."/>
        </authorList>
    </citation>
    <scope>NUCLEOTIDE SEQUENCE</scope>
    <source>
        <strain evidence="22">ChiBcec8-14828</strain>
    </source>
</reference>
<keyword evidence="11" id="KW-0028">Amino-acid biosynthesis</keyword>